<comment type="caution">
    <text evidence="4">The sequence shown here is derived from an EMBL/GenBank/DDBJ whole genome shotgun (WGS) entry which is preliminary data.</text>
</comment>
<feature type="region of interest" description="Disordered" evidence="1">
    <location>
        <begin position="424"/>
        <end position="463"/>
    </location>
</feature>
<feature type="region of interest" description="Disordered" evidence="1">
    <location>
        <begin position="900"/>
        <end position="955"/>
    </location>
</feature>
<proteinExistence type="predicted"/>
<dbReference type="PANTHER" id="PTHR17972">
    <property type="entry name" value="NUCLEOLAR RNA-ASSOCIATED PROTEIN"/>
    <property type="match status" value="1"/>
</dbReference>
<feature type="compositionally biased region" description="Basic residues" evidence="1">
    <location>
        <begin position="937"/>
        <end position="952"/>
    </location>
</feature>
<evidence type="ECO:0000259" key="2">
    <source>
        <dbReference type="Pfam" id="PF03813"/>
    </source>
</evidence>
<feature type="compositionally biased region" description="Basic and acidic residues" evidence="1">
    <location>
        <begin position="1292"/>
        <end position="1311"/>
    </location>
</feature>
<feature type="compositionally biased region" description="Acidic residues" evidence="1">
    <location>
        <begin position="424"/>
        <end position="457"/>
    </location>
</feature>
<feature type="region of interest" description="Disordered" evidence="1">
    <location>
        <begin position="662"/>
        <end position="711"/>
    </location>
</feature>
<gene>
    <name evidence="4" type="ORF">ADUPG1_000208</name>
</gene>
<dbReference type="Pfam" id="PF03813">
    <property type="entry name" value="Nrap"/>
    <property type="match status" value="1"/>
</dbReference>
<feature type="region of interest" description="Disordered" evidence="1">
    <location>
        <begin position="1411"/>
        <end position="1455"/>
    </location>
</feature>
<evidence type="ECO:0000313" key="5">
    <source>
        <dbReference type="Proteomes" id="UP001057375"/>
    </source>
</evidence>
<sequence length="1843" mass="203577">MVPTTKEQLLAQQGSSYRIDVASDLLSHVLKREVISAQSLSKKQCKLLQTQNDTVKQVTTIISELENCDNSIGKLIATNPGLSVPFSKEFSKRIIHLHPPTSIEIIGSFSYANRVKKNPSIDLAVTMPPEVIPGDYRGHSYFAIRAAWLSWLATSVSKAVKPNRPIMAFHLSGNPYSPIASIIFSSCSINLVPVLPPKAFPPSKLAPKVSNIWIRGQGVDNDNNADHKYPSPFYNATIQRDMLIVPVNRVLRSRISSRQDLVDTLAYMDNVCDKKGLREEFGINTFHIACLLLLAVDSGAVPKRTVIDDTYDGEMIVKSIVTLRSFISWLSEGAWYRSKDHTLTLPKDISETSPAASSGILTGLLEQSLRERSILGVWSLCERGWLGKKCSIDQLISLEEKERIRREKKEKKRDLYAHVKGFDEEYQGDEEDEGEEDEEEFSDETEEEEEGEGEGQDEFSPRIVFSSSSPHSLPLSADDVDVLAKVHPVRPYLSFMDAGTYNVFHSLSRDALFALFNICAGLKVCVSGERGSESRFGKAGDSSAQNEDDEAKAEDAVYSANLSSRHSGKHSIAHGESVDPCDTFLAPLTPSSLASRYDIIMPLLHTPLMSSAQRNSSAIRCRDVPWIITQKERVRALIERGCGRRVEEVFCIWGTSPKANEALRKDNSQHMSSTGKRRSSKSNSKSSSSSSSSSVVSKSNNSPTSSPKPVNVHPLSPLISWSSQSLPHFCDSTFIQGSSKNSTIENMTHSTPCLILLISIAPSVDVSHRGGWGKGGDIWTDIGGDKGLSKPTATATLFSALFSGISTVKRYGSGRVCEVVDWREIVAERLKMQLKNGISKSAKKSRKGKRYGKIDESSVSSVDSIISRMHPSCVREEVVISILDVLLDVHFLSKQEKGRGRRVVKGGQIEEEKDTEEEEMERDEEEEGEEGEDVRYLKKKKNHKEKKGKKGKSSVVDKSSVSSQYILKHYISPPSMAPFSSISPCLSSSMMFNSFSSSNGYVHAPSSISKAHFSPYSLPMRISSAITEVDVLLKQLALKGELMLNPISIRPVSSQARGVRTEGIFHTPFMAPPQSTVDTVHKKTDSEYIATLGPYFNRDVASCVCVITFESSGKWPRELNALLSLKYSLMYSMHVLLNKTGFPAAMRTDCVDVWVKESGVMLRLVCLPRQELSLHSIPCTLPSPAGSLTGSKSFYSNRDGLLSRLSRRLPLHHTLMTSLALSFPSLPLLCSAVCSIISSHGFCIRECCDLICGWESPSPVVPWGMQRVGKSSSSVKKGLIKVTTGEKGSNSKRKEEEEREGEGKGEGKGDELEGEEEGDLDLKSVATPLAPLLKPDYVGASGWITLEMIELLCVSVYTHCAPLSPPDSLSSALARFCSFIQRIFPSDQKECVTIDSNALPVRIYVDTSSTINSSDSAEDISEETGQDDDVMGKKKGKKGKRWIDPKDKKTKKQLNSESISYSSSSSLSHYIFTSYASGDISRCFKDHMDILCEIEEAREVREDGSETWHFNHPQREWLKGECSVPLKIITDTDPSGMLFTHCTNWEVMFSLRKLFGIVEKHVSSLQEICVHQDVIVKEEASHEEKEEEDDEKQSSVPSSSKESIVTRLSPSLSLLPSMSSSLSSLLAAPLHSEMHFALFLSPELISGVLSSPMPTKLSLSSILSSSSSWQKLKDSVSIRSLVVDHPDPTIRLLTRHPCTSKESGSEHEEILKHRGGKKRIDVTSTLVDYNPLRHVLSEIQRTFCDIVDIRADMIHIYSVPVIWGKFKHDISEIVSSKVSLSALNGVCCEDDGKLSVNISIVLADICELSAGIVESAYVNHDTIKGDIGKRAWKQMKTIVEGKK</sequence>
<dbReference type="EMBL" id="BQXS01000066">
    <property type="protein sequence ID" value="GKT27822.1"/>
    <property type="molecule type" value="Genomic_DNA"/>
</dbReference>
<reference evidence="4" key="1">
    <citation type="submission" date="2022-03" db="EMBL/GenBank/DDBJ databases">
        <title>Draft genome sequence of Aduncisulcus paluster, a free-living microaerophilic Fornicata.</title>
        <authorList>
            <person name="Yuyama I."/>
            <person name="Kume K."/>
            <person name="Tamura T."/>
            <person name="Inagaki Y."/>
            <person name="Hashimoto T."/>
        </authorList>
    </citation>
    <scope>NUCLEOTIDE SEQUENCE</scope>
    <source>
        <strain evidence="4">NY0171</strain>
    </source>
</reference>
<feature type="region of interest" description="Disordered" evidence="1">
    <location>
        <begin position="1579"/>
        <end position="1603"/>
    </location>
</feature>
<dbReference type="PANTHER" id="PTHR17972:SF0">
    <property type="entry name" value="NUCLEOLAR PROTEIN 6"/>
    <property type="match status" value="1"/>
</dbReference>
<feature type="compositionally biased region" description="Acidic residues" evidence="1">
    <location>
        <begin position="909"/>
        <end position="932"/>
    </location>
</feature>
<dbReference type="Proteomes" id="UP001057375">
    <property type="component" value="Unassembled WGS sequence"/>
</dbReference>
<feature type="domain" description="Nrap protein" evidence="2">
    <location>
        <begin position="121"/>
        <end position="253"/>
    </location>
</feature>
<organism evidence="4 5">
    <name type="scientific">Aduncisulcus paluster</name>
    <dbReference type="NCBI Taxonomy" id="2918883"/>
    <lineage>
        <taxon>Eukaryota</taxon>
        <taxon>Metamonada</taxon>
        <taxon>Carpediemonas-like organisms</taxon>
        <taxon>Aduncisulcus</taxon>
    </lineage>
</organism>
<name>A0ABQ5K797_9EUKA</name>
<evidence type="ECO:0000259" key="3">
    <source>
        <dbReference type="Pfam" id="PF17405"/>
    </source>
</evidence>
<evidence type="ECO:0000313" key="4">
    <source>
        <dbReference type="EMBL" id="GKT27822.1"/>
    </source>
</evidence>
<feature type="region of interest" description="Disordered" evidence="1">
    <location>
        <begin position="1284"/>
        <end position="1319"/>
    </location>
</feature>
<dbReference type="Pfam" id="PF17405">
    <property type="entry name" value="Nrap_D4"/>
    <property type="match status" value="1"/>
</dbReference>
<dbReference type="InterPro" id="IPR035369">
    <property type="entry name" value="Nrap_D4"/>
</dbReference>
<keyword evidence="5" id="KW-1185">Reference proteome</keyword>
<dbReference type="InterPro" id="IPR035082">
    <property type="entry name" value="Nrap_D1"/>
</dbReference>
<dbReference type="InterPro" id="IPR005554">
    <property type="entry name" value="NOL6/Upt22"/>
</dbReference>
<feature type="region of interest" description="Disordered" evidence="1">
    <location>
        <begin position="531"/>
        <end position="555"/>
    </location>
</feature>
<protein>
    <submittedName>
        <fullName evidence="4">NOL6/Upt22 like protein</fullName>
    </submittedName>
</protein>
<feature type="domain" description="Nrap protein" evidence="3">
    <location>
        <begin position="1029"/>
        <end position="1145"/>
    </location>
</feature>
<feature type="compositionally biased region" description="Low complexity" evidence="1">
    <location>
        <begin position="681"/>
        <end position="711"/>
    </location>
</feature>
<evidence type="ECO:0000256" key="1">
    <source>
        <dbReference type="SAM" id="MobiDB-lite"/>
    </source>
</evidence>
<feature type="compositionally biased region" description="Low complexity" evidence="1">
    <location>
        <begin position="1594"/>
        <end position="1603"/>
    </location>
</feature>
<accession>A0ABQ5K797</accession>
<feature type="compositionally biased region" description="Acidic residues" evidence="1">
    <location>
        <begin position="1416"/>
        <end position="1429"/>
    </location>
</feature>